<evidence type="ECO:0000313" key="2">
    <source>
        <dbReference type="EMBL" id="WOS96479.1"/>
    </source>
</evidence>
<evidence type="ECO:0000313" key="3">
    <source>
        <dbReference type="Proteomes" id="UP000243626"/>
    </source>
</evidence>
<keyword evidence="1" id="KW-1133">Transmembrane helix</keyword>
<reference evidence="2 3" key="2">
    <citation type="submission" date="2023-10" db="EMBL/GenBank/DDBJ databases">
        <authorList>
            <person name="Choi B."/>
        </authorList>
    </citation>
    <scope>NUCLEOTIDE SEQUENCE [LARGE SCALE GENOMIC DNA]</scope>
    <source>
        <strain evidence="2 3">UMB0959</strain>
    </source>
</reference>
<gene>
    <name evidence="2" type="ORF">CJ229_001670</name>
</gene>
<keyword evidence="1" id="KW-0472">Membrane</keyword>
<accession>A0AAF0YMJ0</accession>
<reference evidence="3" key="1">
    <citation type="submission" date="2017-09" db="EMBL/GenBank/DDBJ databases">
        <title>Bacterial strain isolated from the female urinary microbiota.</title>
        <authorList>
            <person name="Thomas-White K."/>
            <person name="Kumar N."/>
            <person name="Forster S."/>
            <person name="Putonti C."/>
            <person name="Lawley T."/>
            <person name="Wolfe A.J."/>
        </authorList>
    </citation>
    <scope>NUCLEOTIDE SEQUENCE [LARGE SCALE GENOMIC DNA]</scope>
    <source>
        <strain evidence="3">UMB0959</strain>
    </source>
</reference>
<organism evidence="2 3">
    <name type="scientific">Nosocomiicoccus massiliensis</name>
    <dbReference type="NCBI Taxonomy" id="1232430"/>
    <lineage>
        <taxon>Bacteria</taxon>
        <taxon>Bacillati</taxon>
        <taxon>Bacillota</taxon>
        <taxon>Bacilli</taxon>
        <taxon>Bacillales</taxon>
        <taxon>Staphylococcaceae</taxon>
        <taxon>Nosocomiicoccus</taxon>
    </lineage>
</organism>
<proteinExistence type="predicted"/>
<dbReference type="RefSeq" id="WP_070622136.1">
    <property type="nucleotide sequence ID" value="NZ_CP136964.1"/>
</dbReference>
<dbReference type="EMBL" id="CP136964">
    <property type="protein sequence ID" value="WOS96479.1"/>
    <property type="molecule type" value="Genomic_DNA"/>
</dbReference>
<protein>
    <submittedName>
        <fullName evidence="2">Uncharacterized protein</fullName>
    </submittedName>
</protein>
<sequence length="87" mass="10097">MKDDGFLLIDSVISLKIMLIITTILVPTIIHLNHVDKQADNKLEMLRSLYIEIQNSEDQDDFLKSERYFIRGDEICEASANRCIKIK</sequence>
<dbReference type="KEGG" id="nmy:CJ229_001670"/>
<dbReference type="AlphaFoldDB" id="A0AAF0YMJ0"/>
<keyword evidence="3" id="KW-1185">Reference proteome</keyword>
<evidence type="ECO:0000256" key="1">
    <source>
        <dbReference type="SAM" id="Phobius"/>
    </source>
</evidence>
<dbReference type="Proteomes" id="UP000243626">
    <property type="component" value="Chromosome"/>
</dbReference>
<keyword evidence="1" id="KW-0812">Transmembrane</keyword>
<name>A0AAF0YMJ0_9STAP</name>
<feature type="transmembrane region" description="Helical" evidence="1">
    <location>
        <begin position="12"/>
        <end position="32"/>
    </location>
</feature>